<sequence>MRIKYFILFFILITVHFFLPRLTKADPFVFMSSDGTETASYSEEEMNKYKAYYGLDKPLWKQYINYLVNIASGNLGYSIYFKDKIINLIFKRLLWTAGIILCSLLFSSVSGIFLGSLSAWNQGKKIDDILYGIMTVLVEVPSFLTANIILMLFTIYIRILPTSGGITPFLPVSFSVKVIADILKHAVLPSLTLSLIKTPDFYFVTRSAMLRQIQKKYTETAKAKSLSSFTVAAKHCLPNALNPIITRVLLSLQTLFNGTLIVENVFKYPGVGKLIRDAVFYRDYTLLQGIFFIITVFILLLSGAGEALYTLTDKRK</sequence>
<dbReference type="Proteomes" id="UP000593915">
    <property type="component" value="Chromosome"/>
</dbReference>
<name>A0A7S7AVS7_9SPIR</name>
<feature type="transmembrane region" description="Helical" evidence="5">
    <location>
        <begin position="286"/>
        <end position="311"/>
    </location>
</feature>
<evidence type="ECO:0000256" key="5">
    <source>
        <dbReference type="RuleBase" id="RU363032"/>
    </source>
</evidence>
<dbReference type="InterPro" id="IPR035906">
    <property type="entry name" value="MetI-like_sf"/>
</dbReference>
<evidence type="ECO:0000313" key="7">
    <source>
        <dbReference type="Proteomes" id="UP000593915"/>
    </source>
</evidence>
<comment type="similarity">
    <text evidence="5">Belongs to the binding-protein-dependent transport system permease family.</text>
</comment>
<dbReference type="AlphaFoldDB" id="A0A7S7AVS7"/>
<dbReference type="GeneID" id="301090619"/>
<dbReference type="GO" id="GO:0005886">
    <property type="term" value="C:plasma membrane"/>
    <property type="evidence" value="ECO:0007669"/>
    <property type="project" value="UniProtKB-SubCell"/>
</dbReference>
<dbReference type="SUPFAM" id="SSF161098">
    <property type="entry name" value="MetI-like"/>
    <property type="match status" value="1"/>
</dbReference>
<evidence type="ECO:0000256" key="1">
    <source>
        <dbReference type="ARBA" id="ARBA00004651"/>
    </source>
</evidence>
<organism evidence="6 7">
    <name type="scientific">Treponema pedis</name>
    <dbReference type="NCBI Taxonomy" id="409322"/>
    <lineage>
        <taxon>Bacteria</taxon>
        <taxon>Pseudomonadati</taxon>
        <taxon>Spirochaetota</taxon>
        <taxon>Spirochaetia</taxon>
        <taxon>Spirochaetales</taxon>
        <taxon>Treponemataceae</taxon>
        <taxon>Treponema</taxon>
    </lineage>
</organism>
<keyword evidence="5" id="KW-0813">Transport</keyword>
<dbReference type="Pfam" id="PF00528">
    <property type="entry name" value="BPD_transp_1"/>
    <property type="match status" value="1"/>
</dbReference>
<dbReference type="CDD" id="cd06261">
    <property type="entry name" value="TM_PBP2"/>
    <property type="match status" value="1"/>
</dbReference>
<accession>A0A7S7AVS7</accession>
<gene>
    <name evidence="6" type="ORF">IFE08_08730</name>
</gene>
<feature type="transmembrane region" description="Helical" evidence="5">
    <location>
        <begin position="129"/>
        <end position="153"/>
    </location>
</feature>
<evidence type="ECO:0000313" key="6">
    <source>
        <dbReference type="EMBL" id="QOW59944.1"/>
    </source>
</evidence>
<keyword evidence="2 5" id="KW-0812">Transmembrane</keyword>
<keyword evidence="3 5" id="KW-1133">Transmembrane helix</keyword>
<dbReference type="PANTHER" id="PTHR43376">
    <property type="entry name" value="OLIGOPEPTIDE TRANSPORT SYSTEM PERMEASE PROTEIN"/>
    <property type="match status" value="1"/>
</dbReference>
<evidence type="ECO:0000256" key="4">
    <source>
        <dbReference type="ARBA" id="ARBA00023136"/>
    </source>
</evidence>
<feature type="transmembrane region" description="Helical" evidence="5">
    <location>
        <begin position="93"/>
        <end position="117"/>
    </location>
</feature>
<evidence type="ECO:0000256" key="3">
    <source>
        <dbReference type="ARBA" id="ARBA00022989"/>
    </source>
</evidence>
<proteinExistence type="inferred from homology"/>
<protein>
    <submittedName>
        <fullName evidence="6">ABC transporter permease</fullName>
    </submittedName>
</protein>
<dbReference type="InterPro" id="IPR000515">
    <property type="entry name" value="MetI-like"/>
</dbReference>
<dbReference type="GO" id="GO:0055085">
    <property type="term" value="P:transmembrane transport"/>
    <property type="evidence" value="ECO:0007669"/>
    <property type="project" value="InterPro"/>
</dbReference>
<comment type="subcellular location">
    <subcellularLocation>
        <location evidence="1 5">Cell membrane</location>
        <topology evidence="1 5">Multi-pass membrane protein</topology>
    </subcellularLocation>
</comment>
<dbReference type="RefSeq" id="WP_020965911.1">
    <property type="nucleotide sequence ID" value="NZ_CP045670.1"/>
</dbReference>
<dbReference type="Gene3D" id="1.10.3720.10">
    <property type="entry name" value="MetI-like"/>
    <property type="match status" value="1"/>
</dbReference>
<dbReference type="PROSITE" id="PS50928">
    <property type="entry name" value="ABC_TM1"/>
    <property type="match status" value="1"/>
</dbReference>
<feature type="transmembrane region" description="Helical" evidence="5">
    <location>
        <begin position="63"/>
        <end position="81"/>
    </location>
</feature>
<reference evidence="6 7" key="1">
    <citation type="submission" date="2020-09" db="EMBL/GenBank/DDBJ databases">
        <title>Characterization of Treponema spp. from bovine digital dermatitis in Korea.</title>
        <authorList>
            <person name="Espiritu H.M."/>
            <person name="Cho Y.I."/>
            <person name="Mamuad L."/>
        </authorList>
    </citation>
    <scope>NUCLEOTIDE SEQUENCE [LARGE SCALE GENOMIC DNA]</scope>
    <source>
        <strain evidence="6 7">KS1</strain>
    </source>
</reference>
<evidence type="ECO:0000256" key="2">
    <source>
        <dbReference type="ARBA" id="ARBA00022692"/>
    </source>
</evidence>
<keyword evidence="4 5" id="KW-0472">Membrane</keyword>
<dbReference type="EMBL" id="CP061839">
    <property type="protein sequence ID" value="QOW59944.1"/>
    <property type="molecule type" value="Genomic_DNA"/>
</dbReference>
<dbReference type="PANTHER" id="PTHR43376:SF1">
    <property type="entry name" value="OLIGOPEPTIDE TRANSPORT SYSTEM PERMEASE PROTEIN"/>
    <property type="match status" value="1"/>
</dbReference>